<protein>
    <submittedName>
        <fullName evidence="1">Extracellular matrix binding protein</fullName>
    </submittedName>
</protein>
<reference evidence="1 2" key="1">
    <citation type="journal article" date="2016" name="Genome Announc.">
        <title>Draft Genome Sequences of Five Rapidly Growing Mycobacterium Species, M. thermoresistibile, M. fortuitum subsp. acetamidolyticum, M. canariasense, M. brisbanense, and M. novocastrense.</title>
        <authorList>
            <person name="Katahira K."/>
            <person name="Ogura Y."/>
            <person name="Gotoh Y."/>
            <person name="Hayashi T."/>
        </authorList>
    </citation>
    <scope>NUCLEOTIDE SEQUENCE [LARGE SCALE GENOMIC DNA]</scope>
    <source>
        <strain evidence="1 2">JCM6362</strain>
    </source>
</reference>
<reference evidence="2" key="2">
    <citation type="submission" date="2016-02" db="EMBL/GenBank/DDBJ databases">
        <title>Draft genome sequence of five rapidly growing Mycobacterium species.</title>
        <authorList>
            <person name="Katahira K."/>
            <person name="Gotou Y."/>
            <person name="Iida K."/>
            <person name="Ogura Y."/>
            <person name="Hayashi T."/>
        </authorList>
    </citation>
    <scope>NUCLEOTIDE SEQUENCE [LARGE SCALE GENOMIC DNA]</scope>
    <source>
        <strain evidence="2">JCM6362</strain>
    </source>
</reference>
<dbReference type="AlphaFoldDB" id="A0A117IMF4"/>
<dbReference type="InterPro" id="IPR022536">
    <property type="entry name" value="EspC"/>
</dbReference>
<proteinExistence type="predicted"/>
<dbReference type="RefSeq" id="WP_040546260.1">
    <property type="nucleotide sequence ID" value="NZ_BCTB01000012.1"/>
</dbReference>
<accession>A0A117IMF4</accession>
<comment type="caution">
    <text evidence="1">The sequence shown here is derived from an EMBL/GenBank/DDBJ whole genome shotgun (WGS) entry which is preliminary data.</text>
</comment>
<dbReference type="Proteomes" id="UP000069654">
    <property type="component" value="Unassembled WGS sequence"/>
</dbReference>
<dbReference type="OrthoDB" id="4638221at2"/>
<sequence>MGGNLEVAASDLTGLAGGQRDVATTLGSAEAATDGVTGKVLQTHGIVCAPTIAALGAAQMSRSNAAKAMERISNDLAEKLDTAAAEYTRTDQQGQQTLDGEMRPG</sequence>
<dbReference type="STRING" id="1797.RMCT_2099"/>
<dbReference type="EMBL" id="BCTB01000012">
    <property type="protein sequence ID" value="GAT15129.1"/>
    <property type="molecule type" value="Genomic_DNA"/>
</dbReference>
<name>A0A117IMF4_MYCTH</name>
<evidence type="ECO:0000313" key="2">
    <source>
        <dbReference type="Proteomes" id="UP000069654"/>
    </source>
</evidence>
<gene>
    <name evidence="1" type="ORF">RMCT_2099</name>
</gene>
<evidence type="ECO:0000313" key="1">
    <source>
        <dbReference type="EMBL" id="GAT15129.1"/>
    </source>
</evidence>
<dbReference type="GO" id="GO:0009306">
    <property type="term" value="P:protein secretion"/>
    <property type="evidence" value="ECO:0007669"/>
    <property type="project" value="InterPro"/>
</dbReference>
<dbReference type="Pfam" id="PF10824">
    <property type="entry name" value="T7SS_ESX_EspC"/>
    <property type="match status" value="1"/>
</dbReference>
<organism evidence="1 2">
    <name type="scientific">Mycolicibacterium thermoresistibile</name>
    <name type="common">Mycobacterium thermoresistibile</name>
    <dbReference type="NCBI Taxonomy" id="1797"/>
    <lineage>
        <taxon>Bacteria</taxon>
        <taxon>Bacillati</taxon>
        <taxon>Actinomycetota</taxon>
        <taxon>Actinomycetes</taxon>
        <taxon>Mycobacteriales</taxon>
        <taxon>Mycobacteriaceae</taxon>
        <taxon>Mycolicibacterium</taxon>
    </lineage>
</organism>